<dbReference type="InterPro" id="IPR020449">
    <property type="entry name" value="Tscrpt_reg_AraC-type_HTH"/>
</dbReference>
<organism evidence="5 6">
    <name type="scientific">Brasilonema bromeliae SPC951</name>
    <dbReference type="NCBI Taxonomy" id="385972"/>
    <lineage>
        <taxon>Bacteria</taxon>
        <taxon>Bacillati</taxon>
        <taxon>Cyanobacteriota</taxon>
        <taxon>Cyanophyceae</taxon>
        <taxon>Nostocales</taxon>
        <taxon>Scytonemataceae</taxon>
        <taxon>Brasilonema</taxon>
        <taxon>Bromeliae group (in: Brasilonema)</taxon>
    </lineage>
</organism>
<keyword evidence="2" id="KW-0238">DNA-binding</keyword>
<dbReference type="SMART" id="SM00342">
    <property type="entry name" value="HTH_ARAC"/>
    <property type="match status" value="1"/>
</dbReference>
<feature type="domain" description="HTH araC/xylS-type" evidence="4">
    <location>
        <begin position="181"/>
        <end position="279"/>
    </location>
</feature>
<dbReference type="PANTHER" id="PTHR46796">
    <property type="entry name" value="HTH-TYPE TRANSCRIPTIONAL ACTIVATOR RHAS-RELATED"/>
    <property type="match status" value="1"/>
</dbReference>
<evidence type="ECO:0000259" key="4">
    <source>
        <dbReference type="PROSITE" id="PS01124"/>
    </source>
</evidence>
<accession>A0ABX1PDB5</accession>
<proteinExistence type="predicted"/>
<keyword evidence="3" id="KW-0804">Transcription</keyword>
<keyword evidence="1" id="KW-0805">Transcription regulation</keyword>
<keyword evidence="6" id="KW-1185">Reference proteome</keyword>
<dbReference type="InterPro" id="IPR050204">
    <property type="entry name" value="AraC_XylS_family_regulators"/>
</dbReference>
<evidence type="ECO:0000256" key="2">
    <source>
        <dbReference type="ARBA" id="ARBA00023125"/>
    </source>
</evidence>
<reference evidence="5 6" key="1">
    <citation type="submission" date="2018-06" db="EMBL/GenBank/DDBJ databases">
        <title>Comparative genomics of Brasilonema spp. strains.</title>
        <authorList>
            <person name="Alvarenga D.O."/>
            <person name="Fiore M.F."/>
            <person name="Varani A.M."/>
        </authorList>
    </citation>
    <scope>NUCLEOTIDE SEQUENCE [LARGE SCALE GENOMIC DNA]</scope>
    <source>
        <strain evidence="5 6">SPC951</strain>
    </source>
</reference>
<evidence type="ECO:0000313" key="6">
    <source>
        <dbReference type="Proteomes" id="UP000718564"/>
    </source>
</evidence>
<dbReference type="SUPFAM" id="SSF46689">
    <property type="entry name" value="Homeodomain-like"/>
    <property type="match status" value="2"/>
</dbReference>
<dbReference type="PANTHER" id="PTHR46796:SF6">
    <property type="entry name" value="ARAC SUBFAMILY"/>
    <property type="match status" value="1"/>
</dbReference>
<dbReference type="InterPro" id="IPR009057">
    <property type="entry name" value="Homeodomain-like_sf"/>
</dbReference>
<dbReference type="Pfam" id="PF12833">
    <property type="entry name" value="HTH_18"/>
    <property type="match status" value="1"/>
</dbReference>
<dbReference type="EMBL" id="QMEB01000200">
    <property type="protein sequence ID" value="NMG21866.1"/>
    <property type="molecule type" value="Genomic_DNA"/>
</dbReference>
<comment type="caution">
    <text evidence="5">The sequence shown here is derived from an EMBL/GenBank/DDBJ whole genome shotgun (WGS) entry which is preliminary data.</text>
</comment>
<dbReference type="Proteomes" id="UP000718564">
    <property type="component" value="Unassembled WGS sequence"/>
</dbReference>
<sequence length="279" mass="32216">MKETRYLERRTIQLFGLTIDRHISAPNELEFPGYNYHLLCFLLSDGNQQKLTRIGKQESEKPQAKGDFWICPAEVSGLWAWDSTDESLMFVIDPLFVRRMAEEIDGLDANNVELLSTVSAHDPQISAIARLFQTEFDTGCLGGQLYVESLTQVFIIHLLRQYCAFAPKKLHDESLPNNRLQQVVDYIHSYLDRPLHLAELAEISGISQYHFCRLFKQSMGVAPYQYVLQQRMEKAKKLLQQRKYAIAEIALLVGCTDQSRFAKHFKKYFGVTPGMFLRK</sequence>
<evidence type="ECO:0000256" key="3">
    <source>
        <dbReference type="ARBA" id="ARBA00023163"/>
    </source>
</evidence>
<dbReference type="PROSITE" id="PS01124">
    <property type="entry name" value="HTH_ARAC_FAMILY_2"/>
    <property type="match status" value="1"/>
</dbReference>
<dbReference type="PRINTS" id="PR00032">
    <property type="entry name" value="HTHARAC"/>
</dbReference>
<evidence type="ECO:0000256" key="1">
    <source>
        <dbReference type="ARBA" id="ARBA00023015"/>
    </source>
</evidence>
<protein>
    <submittedName>
        <fullName evidence="5">AraC family transcriptional regulator</fullName>
    </submittedName>
</protein>
<dbReference type="InterPro" id="IPR018060">
    <property type="entry name" value="HTH_AraC"/>
</dbReference>
<dbReference type="Gene3D" id="1.10.10.60">
    <property type="entry name" value="Homeodomain-like"/>
    <property type="match status" value="2"/>
</dbReference>
<name>A0ABX1PDB5_9CYAN</name>
<gene>
    <name evidence="5" type="ORF">DP116_21410</name>
</gene>
<evidence type="ECO:0000313" key="5">
    <source>
        <dbReference type="EMBL" id="NMG21866.1"/>
    </source>
</evidence>
<dbReference type="RefSeq" id="WP_169157090.1">
    <property type="nucleotide sequence ID" value="NZ_CAWPJE010000196.1"/>
</dbReference>